<keyword evidence="4" id="KW-1185">Reference proteome</keyword>
<sequence length="348" mass="39575">MYIEITKRMLNEFTKSNPSLTDYINDIDLETAITAFHGVSQFPERHAAYEIAQYAQHLCDVKSKVLKAVQRAIKNGLQVSEQHETEINTEINLFKPKLLDAYKAYFHSQGRCMSTHVTGPSNFPVNSQKKRHESADNKKAQIANLVQSATKRIIRNMLPDGDGTVIRSDSNNAVELIEIKLTAKVAAHEKMKLANKIIREVLKNPTTDHDKCVEALITRCGLKPNQAVSILEPDHVGKVGFPSYSLTNSNQEIKRLKNRIEEQKALINSRENESNSIYTLLDNGIKTELSSDNKIVIIFDGKPSDETRSELKRRAFKWSRNRAAWVRKHTLNAEKDYECFILPMLKSL</sequence>
<reference evidence="3 4" key="1">
    <citation type="journal article" date="2021" name="PeerJ">
        <title>Analysis of 44 Vibrio anguillarum genomes reveals high genetic diversity.</title>
        <authorList>
            <person name="Hansen M.J."/>
            <person name="Dalsgaard I."/>
        </authorList>
    </citation>
    <scope>NUCLEOTIDE SEQUENCE</scope>
    <source>
        <strain evidence="2 4">040915-1/1B</strain>
        <strain evidence="3">850617-1/1</strain>
    </source>
</reference>
<dbReference type="EMBL" id="RDPI01000033">
    <property type="protein sequence ID" value="MBF4374990.1"/>
    <property type="molecule type" value="Genomic_DNA"/>
</dbReference>
<comment type="caution">
    <text evidence="3">The sequence shown here is derived from an EMBL/GenBank/DDBJ whole genome shotgun (WGS) entry which is preliminary data.</text>
</comment>
<evidence type="ECO:0000256" key="1">
    <source>
        <dbReference type="SAM" id="Coils"/>
    </source>
</evidence>
<protein>
    <submittedName>
        <fullName evidence="3">Uncharacterized protein</fullName>
    </submittedName>
</protein>
<evidence type="ECO:0000313" key="5">
    <source>
        <dbReference type="Proteomes" id="UP000786185"/>
    </source>
</evidence>
<evidence type="ECO:0000313" key="3">
    <source>
        <dbReference type="EMBL" id="MBF4437143.1"/>
    </source>
</evidence>
<proteinExistence type="predicted"/>
<gene>
    <name evidence="2" type="ORF">EAY46_18140</name>
    <name evidence="3" type="ORF">ERJ77_22185</name>
</gene>
<organism evidence="3 5">
    <name type="scientific">Vibrio anguillarum</name>
    <name type="common">Listonella anguillarum</name>
    <dbReference type="NCBI Taxonomy" id="55601"/>
    <lineage>
        <taxon>Bacteria</taxon>
        <taxon>Pseudomonadati</taxon>
        <taxon>Pseudomonadota</taxon>
        <taxon>Gammaproteobacteria</taxon>
        <taxon>Vibrionales</taxon>
        <taxon>Vibrionaceae</taxon>
        <taxon>Vibrio</taxon>
    </lineage>
</organism>
<dbReference type="RefSeq" id="WP_194664113.1">
    <property type="nucleotide sequence ID" value="NZ_RDPI01000033.1"/>
</dbReference>
<accession>A0AAW4BQB2</accession>
<dbReference type="Proteomes" id="UP000786185">
    <property type="component" value="Unassembled WGS sequence"/>
</dbReference>
<dbReference type="Proteomes" id="UP000726136">
    <property type="component" value="Unassembled WGS sequence"/>
</dbReference>
<feature type="coiled-coil region" evidence="1">
    <location>
        <begin position="246"/>
        <end position="273"/>
    </location>
</feature>
<evidence type="ECO:0000313" key="2">
    <source>
        <dbReference type="EMBL" id="MBF4374990.1"/>
    </source>
</evidence>
<evidence type="ECO:0000313" key="4">
    <source>
        <dbReference type="Proteomes" id="UP000726136"/>
    </source>
</evidence>
<keyword evidence="1" id="KW-0175">Coiled coil</keyword>
<dbReference type="AlphaFoldDB" id="A0AAW4BQB2"/>
<name>A0AAW4BQB2_VIBAN</name>
<dbReference type="EMBL" id="SCLC01000667">
    <property type="protein sequence ID" value="MBF4437143.1"/>
    <property type="molecule type" value="Genomic_DNA"/>
</dbReference>